<dbReference type="AlphaFoldDB" id="A0A1H7LTW1"/>
<evidence type="ECO:0000313" key="1">
    <source>
        <dbReference type="EMBL" id="SEL01757.1"/>
    </source>
</evidence>
<dbReference type="EMBL" id="FOAS01000007">
    <property type="protein sequence ID" value="SEL01757.1"/>
    <property type="molecule type" value="Genomic_DNA"/>
</dbReference>
<evidence type="ECO:0000313" key="2">
    <source>
        <dbReference type="Proteomes" id="UP000185766"/>
    </source>
</evidence>
<accession>A0A1H7LTW1</accession>
<dbReference type="Proteomes" id="UP000185766">
    <property type="component" value="Unassembled WGS sequence"/>
</dbReference>
<protein>
    <submittedName>
        <fullName evidence="1">Rod shape-determining protein MreB</fullName>
    </submittedName>
</protein>
<proteinExistence type="predicted"/>
<gene>
    <name evidence="1" type="ORF">SAMN05216214_107108</name>
</gene>
<sequence length="166" mass="18559">MLKHLMNRFSRTLYVQIWPDNIQLLDLTSGDIFSDEPVLVVEQSNGKPLVTFGQAARLRAKPDSQVLSPFTHPRTLLADFAAAEKLLQLLVKRISGKAWFTPPPFVIIHPMAKTEGGLTMIEARAFRELALGAGAHDTLLYQGPPLSAENFDLQALKQTNPDWRKI</sequence>
<dbReference type="Gene3D" id="3.30.420.40">
    <property type="match status" value="1"/>
</dbReference>
<keyword evidence="2" id="KW-1185">Reference proteome</keyword>
<name>A0A1H7LTW1_9GAMM</name>
<dbReference type="STRING" id="1429083.GCA_001885685_00523"/>
<dbReference type="RefSeq" id="WP_083394278.1">
    <property type="nucleotide sequence ID" value="NZ_FOAS01000007.1"/>
</dbReference>
<organism evidence="1 2">
    <name type="scientific">Atopomonas hussainii</name>
    <dbReference type="NCBI Taxonomy" id="1429083"/>
    <lineage>
        <taxon>Bacteria</taxon>
        <taxon>Pseudomonadati</taxon>
        <taxon>Pseudomonadota</taxon>
        <taxon>Gammaproteobacteria</taxon>
        <taxon>Pseudomonadales</taxon>
        <taxon>Pseudomonadaceae</taxon>
        <taxon>Atopomonas</taxon>
    </lineage>
</organism>
<reference evidence="1 2" key="1">
    <citation type="submission" date="2016-10" db="EMBL/GenBank/DDBJ databases">
        <authorList>
            <person name="de Groot N.N."/>
        </authorList>
    </citation>
    <scope>NUCLEOTIDE SEQUENCE [LARGE SCALE GENOMIC DNA]</scope>
    <source>
        <strain evidence="1 2">JCM 19513</strain>
    </source>
</reference>